<evidence type="ECO:0000313" key="4">
    <source>
        <dbReference type="Proteomes" id="UP000514752"/>
    </source>
</evidence>
<organism evidence="3 4">
    <name type="scientific">Neisseria shayeganii</name>
    <dbReference type="NCBI Taxonomy" id="607712"/>
    <lineage>
        <taxon>Bacteria</taxon>
        <taxon>Pseudomonadati</taxon>
        <taxon>Pseudomonadota</taxon>
        <taxon>Betaproteobacteria</taxon>
        <taxon>Neisseriales</taxon>
        <taxon>Neisseriaceae</taxon>
        <taxon>Neisseria</taxon>
    </lineage>
</organism>
<dbReference type="KEGG" id="nsg:H3L94_10540"/>
<dbReference type="InterPro" id="IPR022156">
    <property type="entry name" value="Uncharacterised_YfbK_N"/>
</dbReference>
<dbReference type="InterPro" id="IPR036465">
    <property type="entry name" value="vWFA_dom_sf"/>
</dbReference>
<evidence type="ECO:0000256" key="1">
    <source>
        <dbReference type="SAM" id="SignalP"/>
    </source>
</evidence>
<dbReference type="Pfam" id="PF00092">
    <property type="entry name" value="VWA"/>
    <property type="match status" value="1"/>
</dbReference>
<keyword evidence="1" id="KW-0732">Signal</keyword>
<dbReference type="SMART" id="SM00327">
    <property type="entry name" value="VWA"/>
    <property type="match status" value="1"/>
</dbReference>
<dbReference type="InterPro" id="IPR051266">
    <property type="entry name" value="CLCR"/>
</dbReference>
<dbReference type="Gene3D" id="3.40.50.410">
    <property type="entry name" value="von Willebrand factor, type A domain"/>
    <property type="match status" value="1"/>
</dbReference>
<dbReference type="SUPFAM" id="SSF53300">
    <property type="entry name" value="vWA-like"/>
    <property type="match status" value="1"/>
</dbReference>
<reference evidence="3 4" key="1">
    <citation type="submission" date="2020-07" db="EMBL/GenBank/DDBJ databases">
        <title>Genomic diversity of species in the Neisseriaceae family.</title>
        <authorList>
            <person name="Vincent A.T."/>
            <person name="Bernet E."/>
            <person name="Veyrier F.J."/>
        </authorList>
    </citation>
    <scope>NUCLEOTIDE SEQUENCE [LARGE SCALE GENOMIC DNA]</scope>
    <source>
        <strain evidence="3 4">DSM 22244</strain>
    </source>
</reference>
<dbReference type="RefSeq" id="WP_182123163.1">
    <property type="nucleotide sequence ID" value="NZ_CP059567.1"/>
</dbReference>
<dbReference type="PROSITE" id="PS50234">
    <property type="entry name" value="VWFA"/>
    <property type="match status" value="1"/>
</dbReference>
<dbReference type="PANTHER" id="PTHR10579">
    <property type="entry name" value="CALCIUM-ACTIVATED CHLORIDE CHANNEL REGULATOR"/>
    <property type="match status" value="1"/>
</dbReference>
<dbReference type="Pfam" id="PF12450">
    <property type="entry name" value="vWF_A"/>
    <property type="match status" value="1"/>
</dbReference>
<evidence type="ECO:0000259" key="2">
    <source>
        <dbReference type="PROSITE" id="PS50234"/>
    </source>
</evidence>
<dbReference type="PANTHER" id="PTHR10579:SF43">
    <property type="entry name" value="ZINC FINGER (C3HC4-TYPE RING FINGER) FAMILY PROTEIN"/>
    <property type="match status" value="1"/>
</dbReference>
<feature type="chain" id="PRO_5027564659" evidence="1">
    <location>
        <begin position="26"/>
        <end position="563"/>
    </location>
</feature>
<dbReference type="EMBL" id="CP059567">
    <property type="protein sequence ID" value="QMT41669.1"/>
    <property type="molecule type" value="Genomic_DNA"/>
</dbReference>
<dbReference type="InterPro" id="IPR021908">
    <property type="entry name" value="YfbK_C"/>
</dbReference>
<protein>
    <submittedName>
        <fullName evidence="3">VWA domain-containing protein</fullName>
    </submittedName>
</protein>
<proteinExistence type="predicted"/>
<sequence length="563" mass="61358">MFWQHSVSRAAVAAALAMCTQAAWADSVHQVCQRYLQSEPEERQVSAPPSAAAIRHIEVAQVRSALRTAEKMMPATAPAAIAPEAAPMPRQNTERYGHQAANPVHSTAEQAVSTFSIDVDTGSYANVRRFLTRENRLPPADAVRIEELINYFDYGYAPPRDGKPFAVHTEVADSPFRSQAKLLRIGIQAKEMSTAALPPANLVFLVDVSGSMMSQDKLPLVKYTLCTLAHQTRAQDRVTLITYADGNRVVLPATPGNQRQKILNALDSLKAGGATAGENAMQQAYREAQRGHVRHGINRILLATDGDFNVGITDFETLKSMVAEKRRGGVSLTTLGFGTGNYNEHLMEQLADAGDGNYSYIDGPEEARKVLQRQLSSTLATVAQDVKVQVEFNPATVKEYRLIGYENRMLAREDFNNDQVDAGDIGAGHNVTALYEIIPVGAEGWLPERRYQNTPAAEGKAGEYAFIRLRYKLPGQSESLLIHQPVAVGSVPLARSSNATRQAAAAAAYGELLRGGKYSGAAGWPQTLSLAKSAQSPDRYGLRRQFVGLIEKAQSLSSRRPQE</sequence>
<feature type="signal peptide" evidence="1">
    <location>
        <begin position="1"/>
        <end position="25"/>
    </location>
</feature>
<evidence type="ECO:0000313" key="3">
    <source>
        <dbReference type="EMBL" id="QMT41669.1"/>
    </source>
</evidence>
<dbReference type="CDD" id="cd01465">
    <property type="entry name" value="vWA_subgroup"/>
    <property type="match status" value="1"/>
</dbReference>
<dbReference type="InterPro" id="IPR002035">
    <property type="entry name" value="VWF_A"/>
</dbReference>
<gene>
    <name evidence="3" type="ORF">H3L94_10540</name>
</gene>
<feature type="domain" description="VWFA" evidence="2">
    <location>
        <begin position="201"/>
        <end position="379"/>
    </location>
</feature>
<dbReference type="Pfam" id="PF12034">
    <property type="entry name" value="YfbK_C"/>
    <property type="match status" value="1"/>
</dbReference>
<dbReference type="Proteomes" id="UP000514752">
    <property type="component" value="Chromosome"/>
</dbReference>
<accession>A0A7D7SJ10</accession>
<name>A0A7D7SJ10_9NEIS</name>
<dbReference type="AlphaFoldDB" id="A0A7D7SJ10"/>